<keyword evidence="3 5" id="KW-0274">FAD</keyword>
<dbReference type="InterPro" id="IPR016173">
    <property type="entry name" value="D-lactate_DH_C-sub2"/>
</dbReference>
<dbReference type="InterPro" id="IPR036318">
    <property type="entry name" value="FAD-bd_PCMH-like_sf"/>
</dbReference>
<dbReference type="InterPro" id="IPR016166">
    <property type="entry name" value="FAD-bd_PCMH"/>
</dbReference>
<dbReference type="InterPro" id="IPR015409">
    <property type="entry name" value="Lactate_DH_C"/>
</dbReference>
<keyword evidence="9" id="KW-1185">Reference proteome</keyword>
<feature type="binding site" evidence="5">
    <location>
        <begin position="76"/>
        <end position="80"/>
    </location>
    <ligand>
        <name>FAD</name>
        <dbReference type="ChEBI" id="CHEBI:57692"/>
    </ligand>
</feature>
<protein>
    <recommendedName>
        <fullName evidence="5">Quinone-dependent D-lactate dehydrogenase</fullName>
        <ecNumber evidence="5">1.1.5.12</ecNumber>
    </recommendedName>
    <alternativeName>
        <fullName evidence="5">D-lactate dehydrogenase</fullName>
        <shortName evidence="5">D-LDH</shortName>
    </alternativeName>
</protein>
<feature type="binding site" evidence="5">
    <location>
        <position position="263"/>
    </location>
    <ligand>
        <name>FAD</name>
        <dbReference type="ChEBI" id="CHEBI:57692"/>
    </ligand>
</feature>
<reference evidence="8 9" key="1">
    <citation type="submission" date="2024-05" db="EMBL/GenBank/DDBJ databases">
        <title>Sphingomonas sp. HF-S3 16S ribosomal RNA gene Genome sequencing and assembly.</title>
        <authorList>
            <person name="Lee H."/>
        </authorList>
    </citation>
    <scope>NUCLEOTIDE SEQUENCE [LARGE SCALE GENOMIC DNA]</scope>
    <source>
        <strain evidence="8 9">HF-S3</strain>
    </source>
</reference>
<evidence type="ECO:0000313" key="9">
    <source>
        <dbReference type="Proteomes" id="UP001427805"/>
    </source>
</evidence>
<proteinExistence type="inferred from homology"/>
<feature type="binding site" evidence="5">
    <location>
        <begin position="84"/>
        <end position="85"/>
    </location>
    <ligand>
        <name>FAD</name>
        <dbReference type="ChEBI" id="CHEBI:57692"/>
    </ligand>
</feature>
<dbReference type="InterPro" id="IPR016164">
    <property type="entry name" value="FAD-linked_Oxase-like_C"/>
</dbReference>
<dbReference type="InterPro" id="IPR016169">
    <property type="entry name" value="FAD-bd_PCMH_sub2"/>
</dbReference>
<comment type="catalytic activity">
    <reaction evidence="5 6">
        <text>(R)-lactate + a quinone = a quinol + pyruvate</text>
        <dbReference type="Rhea" id="RHEA:51468"/>
        <dbReference type="ChEBI" id="CHEBI:15361"/>
        <dbReference type="ChEBI" id="CHEBI:16004"/>
        <dbReference type="ChEBI" id="CHEBI:24646"/>
        <dbReference type="ChEBI" id="CHEBI:132124"/>
        <dbReference type="EC" id="1.1.5.12"/>
    </reaction>
</comment>
<organism evidence="8 9">
    <name type="scientific">Sphingomonas rustica</name>
    <dbReference type="NCBI Taxonomy" id="3103142"/>
    <lineage>
        <taxon>Bacteria</taxon>
        <taxon>Pseudomonadati</taxon>
        <taxon>Pseudomonadota</taxon>
        <taxon>Alphaproteobacteria</taxon>
        <taxon>Sphingomonadales</taxon>
        <taxon>Sphingomonadaceae</taxon>
        <taxon>Sphingomonas</taxon>
    </lineage>
</organism>
<keyword evidence="5" id="KW-0472">Membrane</keyword>
<keyword evidence="5 6" id="KW-0874">Quinone</keyword>
<dbReference type="HAMAP" id="MF_02092">
    <property type="entry name" value="DLDH_Dld"/>
    <property type="match status" value="1"/>
</dbReference>
<dbReference type="Gene3D" id="3.30.70.610">
    <property type="entry name" value="D-lactate dehydrogenase, cap domain, subdomain 1"/>
    <property type="match status" value="2"/>
</dbReference>
<evidence type="ECO:0000256" key="4">
    <source>
        <dbReference type="ARBA" id="ARBA00023002"/>
    </source>
</evidence>
<keyword evidence="5" id="KW-0997">Cell inner membrane</keyword>
<dbReference type="NCBIfam" id="NF008387">
    <property type="entry name" value="PRK11183.1"/>
    <property type="match status" value="1"/>
</dbReference>
<feature type="domain" description="FAD-binding PCMH-type" evidence="7">
    <location>
        <begin position="42"/>
        <end position="227"/>
    </location>
</feature>
<dbReference type="PIRSF" id="PIRSF000101">
    <property type="entry name" value="D-lactate_dh"/>
    <property type="match status" value="1"/>
</dbReference>
<sequence>MPDPLPSARLPLIEALAAIVGHRHVLTSAVQIEPYSSGFRYGAGRADAVVLPGSLVEYWRVARAVLRDGAVLISQAANTGLTGGSTPYGDDYGRTVVIVSTRRLKGVALLGDGCQVLCLPGSTLFELEAQLGAIGREPHSVIGSSCIGASVVGGVCNNSGGALVKRGPAYTELALYGALGSDGELRLVNELGIALDSDPESALARLDRGEIAPEAVAWPADRRASDRDYEAHVRDIDSPGAARFNADPRCLHGASGSAGRLVVFAVRLDSFPQERDSRVFYAGAGDPAAFTRLRRAILASGAELPIAAEYLHRSAFDVAARYGKDMYLALDLLGTARLPRLFAAKRRIDRIGARLGLRGGLSDRIAQRVAGWFPGHLPRRLREWRDRFEHHLMIKVSGSGAAALRERLNALTAEGGDWFECTAREGAAAFQHRFAAAGAAVRYRDIHAAEVEDIVALDIALPRNAEDWFETLPPEIATDILQPLYYGHFLCHVFHQDYLVRKGADPEAVKTRMLALLDARGAQYPAEHNFGHLYAAPDSLAAHYRRLDPANQLNPGIGKTSKRAGWA</sequence>
<comment type="function">
    <text evidence="5 6">Catalyzes the oxidation of D-lactate to pyruvate.</text>
</comment>
<dbReference type="PANTHER" id="PTHR43716:SF1">
    <property type="entry name" value="D-2-HYDROXYGLUTARATE DEHYDROGENASE, MITOCHONDRIAL"/>
    <property type="match status" value="1"/>
</dbReference>
<keyword evidence="2 5" id="KW-0285">Flavoprotein</keyword>
<dbReference type="Proteomes" id="UP001427805">
    <property type="component" value="Unassembled WGS sequence"/>
</dbReference>
<comment type="similarity">
    <text evidence="5">Belongs to the quinone-dependent D-lactate dehydrogenase family.</text>
</comment>
<keyword evidence="4 5" id="KW-0560">Oxidoreductase</keyword>
<dbReference type="InterPro" id="IPR012256">
    <property type="entry name" value="D_lactate_DH"/>
</dbReference>
<dbReference type="Gene3D" id="3.30.43.10">
    <property type="entry name" value="Uridine Diphospho-n-acetylenolpyruvylglucosamine Reductase, domain 2"/>
    <property type="match status" value="1"/>
</dbReference>
<name>A0ABV0BBS0_9SPHN</name>
<dbReference type="InterPro" id="IPR051264">
    <property type="entry name" value="FAD-oxidored/transferase_4"/>
</dbReference>
<keyword evidence="5" id="KW-1003">Cell membrane</keyword>
<comment type="subcellular location">
    <subcellularLocation>
        <location evidence="5">Cell inner membrane</location>
        <topology evidence="5">Peripheral membrane protein</topology>
        <orientation evidence="5">Cytoplasmic side</orientation>
    </subcellularLocation>
</comment>
<evidence type="ECO:0000313" key="8">
    <source>
        <dbReference type="EMBL" id="MEN3748453.1"/>
    </source>
</evidence>
<dbReference type="PANTHER" id="PTHR43716">
    <property type="entry name" value="D-2-HYDROXYGLUTARATE DEHYDROGENASE, MITOCHONDRIAL"/>
    <property type="match status" value="1"/>
</dbReference>
<evidence type="ECO:0000256" key="6">
    <source>
        <dbReference type="PIRNR" id="PIRNR000101"/>
    </source>
</evidence>
<dbReference type="Gene3D" id="3.30.465.10">
    <property type="match status" value="1"/>
</dbReference>
<dbReference type="InterPro" id="IPR016167">
    <property type="entry name" value="FAD-bd_PCMH_sub1"/>
</dbReference>
<dbReference type="RefSeq" id="WP_346247483.1">
    <property type="nucleotide sequence ID" value="NZ_JBDIZK010000009.1"/>
</dbReference>
<dbReference type="InterPro" id="IPR016172">
    <property type="entry name" value="D-lactate_DH_C-sub1"/>
</dbReference>
<dbReference type="EMBL" id="JBDIZK010000009">
    <property type="protein sequence ID" value="MEN3748453.1"/>
    <property type="molecule type" value="Genomic_DNA"/>
</dbReference>
<feature type="binding site" evidence="5">
    <location>
        <position position="150"/>
    </location>
    <ligand>
        <name>FAD</name>
        <dbReference type="ChEBI" id="CHEBI:57692"/>
    </ligand>
</feature>
<dbReference type="SUPFAM" id="SSF56176">
    <property type="entry name" value="FAD-binding/transporter-associated domain-like"/>
    <property type="match status" value="1"/>
</dbReference>
<comment type="caution">
    <text evidence="8">The sequence shown here is derived from an EMBL/GenBank/DDBJ whole genome shotgun (WGS) entry which is preliminary data.</text>
</comment>
<evidence type="ECO:0000256" key="1">
    <source>
        <dbReference type="ARBA" id="ARBA00001974"/>
    </source>
</evidence>
<dbReference type="GO" id="GO:0008720">
    <property type="term" value="F:D-lactate dehydrogenase (NAD+) activity"/>
    <property type="evidence" value="ECO:0007669"/>
    <property type="project" value="UniProtKB-EC"/>
</dbReference>
<evidence type="ECO:0000256" key="3">
    <source>
        <dbReference type="ARBA" id="ARBA00022827"/>
    </source>
</evidence>
<comment type="cofactor">
    <cofactor evidence="1 5 6">
        <name>FAD</name>
        <dbReference type="ChEBI" id="CHEBI:57692"/>
    </cofactor>
</comment>
<evidence type="ECO:0000256" key="2">
    <source>
        <dbReference type="ARBA" id="ARBA00022630"/>
    </source>
</evidence>
<evidence type="ECO:0000256" key="5">
    <source>
        <dbReference type="HAMAP-Rule" id="MF_02092"/>
    </source>
</evidence>
<feature type="binding site" evidence="5">
    <location>
        <position position="143"/>
    </location>
    <ligand>
        <name>FAD</name>
        <dbReference type="ChEBI" id="CHEBI:57692"/>
    </ligand>
</feature>
<dbReference type="Pfam" id="PF09330">
    <property type="entry name" value="Lact-deh-memb"/>
    <property type="match status" value="1"/>
</dbReference>
<dbReference type="SUPFAM" id="SSF55103">
    <property type="entry name" value="FAD-linked oxidases, C-terminal domain"/>
    <property type="match status" value="1"/>
</dbReference>
<dbReference type="EC" id="1.1.5.12" evidence="5"/>
<gene>
    <name evidence="5 8" type="primary">dld</name>
    <name evidence="8" type="ORF">TPR58_14855</name>
</gene>
<evidence type="ECO:0000259" key="7">
    <source>
        <dbReference type="PROSITE" id="PS51387"/>
    </source>
</evidence>
<feature type="binding site" evidence="5">
    <location>
        <position position="160"/>
    </location>
    <ligand>
        <name>FAD</name>
        <dbReference type="ChEBI" id="CHEBI:57692"/>
    </ligand>
</feature>
<accession>A0ABV0BBS0</accession>
<dbReference type="PROSITE" id="PS51387">
    <property type="entry name" value="FAD_PCMH"/>
    <property type="match status" value="1"/>
</dbReference>
<dbReference type="Gene3D" id="3.30.1370.20">
    <property type="entry name" value="D-lactate dehydrogenase, cap domain, subdomain 2"/>
    <property type="match status" value="1"/>
</dbReference>